<protein>
    <submittedName>
        <fullName evidence="3">Uncharacterized protein</fullName>
    </submittedName>
</protein>
<proteinExistence type="predicted"/>
<evidence type="ECO:0000313" key="4">
    <source>
        <dbReference type="Proteomes" id="UP000294847"/>
    </source>
</evidence>
<organism evidence="3 4">
    <name type="scientific">Pyricularia oryzae</name>
    <name type="common">Rice blast fungus</name>
    <name type="synonym">Magnaporthe oryzae</name>
    <dbReference type="NCBI Taxonomy" id="318829"/>
    <lineage>
        <taxon>Eukaryota</taxon>
        <taxon>Fungi</taxon>
        <taxon>Dikarya</taxon>
        <taxon>Ascomycota</taxon>
        <taxon>Pezizomycotina</taxon>
        <taxon>Sordariomycetes</taxon>
        <taxon>Sordariomycetidae</taxon>
        <taxon>Magnaporthales</taxon>
        <taxon>Pyriculariaceae</taxon>
        <taxon>Pyricularia</taxon>
    </lineage>
</organism>
<feature type="region of interest" description="Disordered" evidence="1">
    <location>
        <begin position="110"/>
        <end position="140"/>
    </location>
</feature>
<gene>
    <name evidence="3" type="ORF">PoMZ_03213</name>
</gene>
<name>A0A4P7N743_PYROR</name>
<evidence type="ECO:0000256" key="1">
    <source>
        <dbReference type="SAM" id="MobiDB-lite"/>
    </source>
</evidence>
<dbReference type="EMBL" id="CP034206">
    <property type="protein sequence ID" value="QBZ58269.1"/>
    <property type="molecule type" value="Genomic_DNA"/>
</dbReference>
<sequence length="140" mass="14659">MSAFRTRSATTALRSLGTKPRTPTPWAPVEQRRGYAYSKNEALESRNSTSNYSKAANDGLEGNTAKATVKGAPPSTPKEPPTSRPAYMIGIGGIVLAIGYGFITLLSNPRQATAQHESLPNALTPGKGVDAAASRASSRA</sequence>
<feature type="compositionally biased region" description="Polar residues" evidence="1">
    <location>
        <begin position="1"/>
        <end position="13"/>
    </location>
</feature>
<dbReference type="AlphaFoldDB" id="A0A4P7N743"/>
<feature type="region of interest" description="Disordered" evidence="1">
    <location>
        <begin position="1"/>
        <end position="84"/>
    </location>
</feature>
<feature type="compositionally biased region" description="Low complexity" evidence="1">
    <location>
        <begin position="131"/>
        <end position="140"/>
    </location>
</feature>
<evidence type="ECO:0000313" key="3">
    <source>
        <dbReference type="EMBL" id="QBZ58269.1"/>
    </source>
</evidence>
<feature type="transmembrane region" description="Helical" evidence="2">
    <location>
        <begin position="86"/>
        <end position="106"/>
    </location>
</feature>
<feature type="compositionally biased region" description="Polar residues" evidence="1">
    <location>
        <begin position="45"/>
        <end position="54"/>
    </location>
</feature>
<evidence type="ECO:0000256" key="2">
    <source>
        <dbReference type="SAM" id="Phobius"/>
    </source>
</evidence>
<keyword evidence="2" id="KW-0812">Transmembrane</keyword>
<keyword evidence="2" id="KW-0472">Membrane</keyword>
<accession>A0A4P7N743</accession>
<dbReference type="Proteomes" id="UP000294847">
    <property type="component" value="Chromosome 3"/>
</dbReference>
<keyword evidence="2" id="KW-1133">Transmembrane helix</keyword>
<feature type="compositionally biased region" description="Pro residues" evidence="1">
    <location>
        <begin position="74"/>
        <end position="83"/>
    </location>
</feature>
<reference evidence="3 4" key="1">
    <citation type="journal article" date="2019" name="Mol. Biol. Evol.">
        <title>Blast fungal genomes show frequent chromosomal changes, gene gains and losses, and effector gene turnover.</title>
        <authorList>
            <person name="Gomez Luciano L.B."/>
            <person name="Jason Tsai I."/>
            <person name="Chuma I."/>
            <person name="Tosa Y."/>
            <person name="Chen Y.H."/>
            <person name="Li J.Y."/>
            <person name="Li M.Y."/>
            <person name="Jade Lu M.Y."/>
            <person name="Nakayashiki H."/>
            <person name="Li W.H."/>
        </authorList>
    </citation>
    <scope>NUCLEOTIDE SEQUENCE [LARGE SCALE GENOMIC DNA]</scope>
    <source>
        <strain evidence="3">MZ5-1-6</strain>
    </source>
</reference>